<evidence type="ECO:0000313" key="3">
    <source>
        <dbReference type="Proteomes" id="UP000314294"/>
    </source>
</evidence>
<keyword evidence="3" id="KW-1185">Reference proteome</keyword>
<comment type="caution">
    <text evidence="2">The sequence shown here is derived from an EMBL/GenBank/DDBJ whole genome shotgun (WGS) entry which is preliminary data.</text>
</comment>
<dbReference type="AlphaFoldDB" id="A0A4Z2GU66"/>
<proteinExistence type="predicted"/>
<evidence type="ECO:0000256" key="1">
    <source>
        <dbReference type="SAM" id="MobiDB-lite"/>
    </source>
</evidence>
<protein>
    <submittedName>
        <fullName evidence="2">Uncharacterized protein</fullName>
    </submittedName>
</protein>
<dbReference type="EMBL" id="SRLO01000423">
    <property type="protein sequence ID" value="TNN56685.1"/>
    <property type="molecule type" value="Genomic_DNA"/>
</dbReference>
<feature type="region of interest" description="Disordered" evidence="1">
    <location>
        <begin position="173"/>
        <end position="195"/>
    </location>
</feature>
<gene>
    <name evidence="2" type="ORF">EYF80_033112</name>
</gene>
<accession>A0A4Z2GU66</accession>
<evidence type="ECO:0000313" key="2">
    <source>
        <dbReference type="EMBL" id="TNN56685.1"/>
    </source>
</evidence>
<name>A0A4Z2GU66_9TELE</name>
<sequence>MKKIGSLHNPISSHLKPNPCWLLGPSDWIIYEEHREMSAPRTAPCEAAHQSAPWTAAVIHLAHNVLSKKDSVRFRIYVSGFEHFVPAIYQSNLIKSRTEGGADQKEESLVLDLLHCAPDRRRRRCSRPAGRRTRRRRLINGPPASVCQRWTGLSSAFPQPFLPMLIEALSPVAGTESSGGSKAELAQQRTESPVL</sequence>
<reference evidence="2 3" key="1">
    <citation type="submission" date="2019-03" db="EMBL/GenBank/DDBJ databases">
        <title>First draft genome of Liparis tanakae, snailfish: a comprehensive survey of snailfish specific genes.</title>
        <authorList>
            <person name="Kim W."/>
            <person name="Song I."/>
            <person name="Jeong J.-H."/>
            <person name="Kim D."/>
            <person name="Kim S."/>
            <person name="Ryu S."/>
            <person name="Song J.Y."/>
            <person name="Lee S.K."/>
        </authorList>
    </citation>
    <scope>NUCLEOTIDE SEQUENCE [LARGE SCALE GENOMIC DNA]</scope>
    <source>
        <tissue evidence="2">Muscle</tissue>
    </source>
</reference>
<dbReference type="Proteomes" id="UP000314294">
    <property type="component" value="Unassembled WGS sequence"/>
</dbReference>
<organism evidence="2 3">
    <name type="scientific">Liparis tanakae</name>
    <name type="common">Tanaka's snailfish</name>
    <dbReference type="NCBI Taxonomy" id="230148"/>
    <lineage>
        <taxon>Eukaryota</taxon>
        <taxon>Metazoa</taxon>
        <taxon>Chordata</taxon>
        <taxon>Craniata</taxon>
        <taxon>Vertebrata</taxon>
        <taxon>Euteleostomi</taxon>
        <taxon>Actinopterygii</taxon>
        <taxon>Neopterygii</taxon>
        <taxon>Teleostei</taxon>
        <taxon>Neoteleostei</taxon>
        <taxon>Acanthomorphata</taxon>
        <taxon>Eupercaria</taxon>
        <taxon>Perciformes</taxon>
        <taxon>Cottioidei</taxon>
        <taxon>Cottales</taxon>
        <taxon>Liparidae</taxon>
        <taxon>Liparis</taxon>
    </lineage>
</organism>